<comment type="caution">
    <text evidence="1">The sequence shown here is derived from an EMBL/GenBank/DDBJ whole genome shotgun (WGS) entry which is preliminary data.</text>
</comment>
<organism evidence="1 2">
    <name type="scientific">Pseudomonas putida</name>
    <name type="common">Arthrobacter siderocapsulatus</name>
    <dbReference type="NCBI Taxonomy" id="303"/>
    <lineage>
        <taxon>Bacteria</taxon>
        <taxon>Pseudomonadati</taxon>
        <taxon>Pseudomonadota</taxon>
        <taxon>Gammaproteobacteria</taxon>
        <taxon>Pseudomonadales</taxon>
        <taxon>Pseudomonadaceae</taxon>
        <taxon>Pseudomonas</taxon>
    </lineage>
</organism>
<proteinExistence type="predicted"/>
<evidence type="ECO:0000313" key="1">
    <source>
        <dbReference type="EMBL" id="GLO35609.1"/>
    </source>
</evidence>
<protein>
    <submittedName>
        <fullName evidence="1">Uncharacterized protein</fullName>
    </submittedName>
</protein>
<evidence type="ECO:0000313" key="2">
    <source>
        <dbReference type="Proteomes" id="UP001161257"/>
    </source>
</evidence>
<accession>A0AA37RK08</accession>
<gene>
    <name evidence="1" type="ORF">PPUN14671_24430</name>
</gene>
<sequence>MGQAVGLLVQFGIVEAATVPGQCSALRGQPGLFVELLHQQALRRGGRCLAPAQQLCATILVQQLHLAQRTLWRGTHLLQQRQQVMGQAFDGAGFEQLGGIVERQAQAALMVFFTVQLQVELGFAAVPRQFLGQQARQTAQGRQVTLLVVEHDLEQALLTGFGQGLDQLFERQILIGLSVQGGLAHLGQ</sequence>
<dbReference type="EMBL" id="BSKJ01000005">
    <property type="protein sequence ID" value="GLO35609.1"/>
    <property type="molecule type" value="Genomic_DNA"/>
</dbReference>
<dbReference type="Proteomes" id="UP001161257">
    <property type="component" value="Unassembled WGS sequence"/>
</dbReference>
<reference evidence="1" key="1">
    <citation type="submission" date="2023-01" db="EMBL/GenBank/DDBJ databases">
        <title>Whole-genome sequence of Pseudomonas putida NBRC 14671.</title>
        <authorList>
            <person name="Morohoshi T."/>
            <person name="Someya N."/>
        </authorList>
    </citation>
    <scope>NUCLEOTIDE SEQUENCE</scope>
    <source>
        <strain evidence="1">NBRC 14671</strain>
    </source>
</reference>
<dbReference type="AntiFam" id="ANF00178">
    <property type="entry name" value="Shadow ORF (opposite dhbF)"/>
</dbReference>
<name>A0AA37RK08_PSEPU</name>
<dbReference type="AlphaFoldDB" id="A0AA37RK08"/>